<feature type="chain" id="PRO_5010578925" description="Protein-tyrosine sulfotransferase" evidence="6">
    <location>
        <begin position="25"/>
        <end position="559"/>
    </location>
</feature>
<dbReference type="InterPro" id="IPR026634">
    <property type="entry name" value="TPST-like"/>
</dbReference>
<name>A0A1S8X1D3_OPIVI</name>
<evidence type="ECO:0000256" key="3">
    <source>
        <dbReference type="ARBA" id="ARBA00022679"/>
    </source>
</evidence>
<evidence type="ECO:0000256" key="4">
    <source>
        <dbReference type="ARBA" id="ARBA00048460"/>
    </source>
</evidence>
<feature type="signal peptide" evidence="6">
    <location>
        <begin position="1"/>
        <end position="24"/>
    </location>
</feature>
<comment type="catalytic activity">
    <reaction evidence="4 5">
        <text>L-tyrosyl-[protein] + 3'-phosphoadenylyl sulfate = O-sulfo-L-tyrosine-[protein] + adenosine 3',5'-bisphosphate + H(+)</text>
        <dbReference type="Rhea" id="RHEA:16801"/>
        <dbReference type="Rhea" id="RHEA-COMP:10136"/>
        <dbReference type="Rhea" id="RHEA-COMP:11688"/>
        <dbReference type="ChEBI" id="CHEBI:15378"/>
        <dbReference type="ChEBI" id="CHEBI:46858"/>
        <dbReference type="ChEBI" id="CHEBI:58339"/>
        <dbReference type="ChEBI" id="CHEBI:58343"/>
        <dbReference type="ChEBI" id="CHEBI:65286"/>
        <dbReference type="EC" id="2.8.2.20"/>
    </reaction>
</comment>
<dbReference type="EMBL" id="KV892594">
    <property type="protein sequence ID" value="OON20519.1"/>
    <property type="molecule type" value="Genomic_DNA"/>
</dbReference>
<dbReference type="PANTHER" id="PTHR12788:SF10">
    <property type="entry name" value="PROTEIN-TYROSINE SULFOTRANSFERASE"/>
    <property type="match status" value="1"/>
</dbReference>
<feature type="non-terminal residue" evidence="7">
    <location>
        <position position="559"/>
    </location>
</feature>
<keyword evidence="3 5" id="KW-0808">Transferase</keyword>
<accession>A0A1S8X1D3</accession>
<dbReference type="EC" id="2.8.2.20" evidence="2 5"/>
<evidence type="ECO:0000256" key="2">
    <source>
        <dbReference type="ARBA" id="ARBA00013262"/>
    </source>
</evidence>
<protein>
    <recommendedName>
        <fullName evidence="2 5">Protein-tyrosine sulfotransferase</fullName>
        <ecNumber evidence="2 5">2.8.2.20</ecNumber>
    </recommendedName>
</protein>
<dbReference type="SUPFAM" id="SSF52540">
    <property type="entry name" value="P-loop containing nucleoside triphosphate hydrolases"/>
    <property type="match status" value="2"/>
</dbReference>
<evidence type="ECO:0000313" key="8">
    <source>
        <dbReference type="Proteomes" id="UP000243686"/>
    </source>
</evidence>
<reference evidence="7 8" key="1">
    <citation type="submission" date="2015-03" db="EMBL/GenBank/DDBJ databases">
        <title>Draft genome of the nematode, Opisthorchis viverrini.</title>
        <authorList>
            <person name="Mitreva M."/>
        </authorList>
    </citation>
    <scope>NUCLEOTIDE SEQUENCE [LARGE SCALE GENOMIC DNA]</scope>
    <source>
        <strain evidence="7">Khon Kaen</strain>
    </source>
</reference>
<dbReference type="Pfam" id="PF13469">
    <property type="entry name" value="Sulfotransfer_3"/>
    <property type="match status" value="2"/>
</dbReference>
<evidence type="ECO:0000313" key="7">
    <source>
        <dbReference type="EMBL" id="OON20519.1"/>
    </source>
</evidence>
<keyword evidence="8" id="KW-1185">Reference proteome</keyword>
<keyword evidence="6" id="KW-0732">Signal</keyword>
<evidence type="ECO:0000256" key="5">
    <source>
        <dbReference type="RuleBase" id="RU365018"/>
    </source>
</evidence>
<dbReference type="PANTHER" id="PTHR12788">
    <property type="entry name" value="PROTEIN-TYROSINE SULFOTRANSFERASE 2"/>
    <property type="match status" value="1"/>
</dbReference>
<evidence type="ECO:0000256" key="1">
    <source>
        <dbReference type="ARBA" id="ARBA00009988"/>
    </source>
</evidence>
<feature type="non-terminal residue" evidence="7">
    <location>
        <position position="1"/>
    </location>
</feature>
<organism evidence="7 8">
    <name type="scientific">Opisthorchis viverrini</name>
    <name type="common">Southeast Asian liver fluke</name>
    <dbReference type="NCBI Taxonomy" id="6198"/>
    <lineage>
        <taxon>Eukaryota</taxon>
        <taxon>Metazoa</taxon>
        <taxon>Spiralia</taxon>
        <taxon>Lophotrochozoa</taxon>
        <taxon>Platyhelminthes</taxon>
        <taxon>Trematoda</taxon>
        <taxon>Digenea</taxon>
        <taxon>Opisthorchiida</taxon>
        <taxon>Opisthorchiata</taxon>
        <taxon>Opisthorchiidae</taxon>
        <taxon>Opisthorchis</taxon>
    </lineage>
</organism>
<dbReference type="Proteomes" id="UP000243686">
    <property type="component" value="Unassembled WGS sequence"/>
</dbReference>
<comment type="function">
    <text evidence="5">Catalyzes the O-sulfation of tyrosine residues within acidic motifs of polypeptides, using 3'-phosphoadenylyl sulfate (PAPS) as cosubstrate.</text>
</comment>
<dbReference type="Gene3D" id="3.40.50.300">
    <property type="entry name" value="P-loop containing nucleotide triphosphate hydrolases"/>
    <property type="match status" value="2"/>
</dbReference>
<dbReference type="GO" id="GO:0008476">
    <property type="term" value="F:protein-tyrosine sulfotransferase activity"/>
    <property type="evidence" value="ECO:0007669"/>
    <property type="project" value="UniProtKB-EC"/>
</dbReference>
<dbReference type="InterPro" id="IPR027417">
    <property type="entry name" value="P-loop_NTPase"/>
</dbReference>
<dbReference type="GO" id="GO:0005794">
    <property type="term" value="C:Golgi apparatus"/>
    <property type="evidence" value="ECO:0007669"/>
    <property type="project" value="UniProtKB-ARBA"/>
</dbReference>
<sequence>KQTIILLSLLVALTCFVLLKKSKTKYVCEEAVEDPPLIFISGQQSSGTGLMRIVLDAHPWINCGAEPIYPIRVLNMRKQLEMTNRDWGIQANLYPVAIDRATKAYIRELAVNMVDPTQIYCLKQPLMFEYLDVLAKLFPTAKFVHIVRDGRATVVSSITRRIVKPMHPVQALRIWDDAVRRELQFCQNVGRQRCYTIFYEKLVISAEKELRKLLAFLEVPWDPIVLRHETILDKLSHLNPHEASTKQFLKPIHTASLGAWAYPNSSFTPEQLNTSTKDAPLLKELGYDLAGTGLVRVLLDSHPMINCGAEPIYSMHVLALREDIKESSKDWLIKANIYPKAIDQATKAFIRELAVNMVDKAPIYCQKQPLLFRHLNYLAALFPEAKFVHVLRDGRAAIASTIERKIYPGLTHENPHTALQIWDKTVRQMLVDCQDLGPQRCYTIVYEKLVLYPEQELQKLLGKCHTKRFLEVPWDPIVLKHETILNNLSYLNPYEASTKQFSRKINTDSLSKWASSESILPDWFKAQAVDYSSLLHELEYDKVGVPPDYSKLPEVLPHI</sequence>
<evidence type="ECO:0000256" key="6">
    <source>
        <dbReference type="SAM" id="SignalP"/>
    </source>
</evidence>
<dbReference type="AlphaFoldDB" id="A0A1S8X1D3"/>
<proteinExistence type="inferred from homology"/>
<comment type="similarity">
    <text evidence="1 5">Belongs to the protein sulfotransferase family.</text>
</comment>
<gene>
    <name evidence="7" type="ORF">X801_03600</name>
</gene>